<evidence type="ECO:0000256" key="2">
    <source>
        <dbReference type="ARBA" id="ARBA00022670"/>
    </source>
</evidence>
<evidence type="ECO:0000256" key="7">
    <source>
        <dbReference type="ARBA" id="ARBA00023239"/>
    </source>
</evidence>
<dbReference type="Proteomes" id="UP000256900">
    <property type="component" value="Unassembled WGS sequence"/>
</dbReference>
<dbReference type="PANTHER" id="PTHR13604:SF0">
    <property type="entry name" value="ABASIC SITE PROCESSING PROTEIN HMCES"/>
    <property type="match status" value="1"/>
</dbReference>
<reference evidence="9 10" key="1">
    <citation type="submission" date="2018-08" db="EMBL/GenBank/DDBJ databases">
        <title>Genomic Encyclopedia of Type Strains, Phase IV (KMG-IV): sequencing the most valuable type-strain genomes for metagenomic binning, comparative biology and taxonomic classification.</title>
        <authorList>
            <person name="Goeker M."/>
        </authorList>
    </citation>
    <scope>NUCLEOTIDE SEQUENCE [LARGE SCALE GENOMIC DNA]</scope>
    <source>
        <strain evidence="9 10">BW863</strain>
    </source>
</reference>
<evidence type="ECO:0000256" key="1">
    <source>
        <dbReference type="ARBA" id="ARBA00008136"/>
    </source>
</evidence>
<dbReference type="PANTHER" id="PTHR13604">
    <property type="entry name" value="DC12-RELATED"/>
    <property type="match status" value="1"/>
</dbReference>
<keyword evidence="5" id="KW-0190">Covalent protein-DNA linkage</keyword>
<comment type="similarity">
    <text evidence="1 8">Belongs to the SOS response-associated peptidase family.</text>
</comment>
<protein>
    <recommendedName>
        <fullName evidence="8">Abasic site processing protein</fullName>
        <ecNumber evidence="8">3.4.-.-</ecNumber>
    </recommendedName>
</protein>
<dbReference type="GO" id="GO:0106300">
    <property type="term" value="P:protein-DNA covalent cross-linking repair"/>
    <property type="evidence" value="ECO:0007669"/>
    <property type="project" value="InterPro"/>
</dbReference>
<dbReference type="Gene3D" id="3.90.1680.10">
    <property type="entry name" value="SOS response associated peptidase-like"/>
    <property type="match status" value="1"/>
</dbReference>
<keyword evidence="4 8" id="KW-0378">Hydrolase</keyword>
<dbReference type="SUPFAM" id="SSF143081">
    <property type="entry name" value="BB1717-like"/>
    <property type="match status" value="1"/>
</dbReference>
<evidence type="ECO:0000313" key="10">
    <source>
        <dbReference type="Proteomes" id="UP000256900"/>
    </source>
</evidence>
<evidence type="ECO:0000256" key="6">
    <source>
        <dbReference type="ARBA" id="ARBA00023125"/>
    </source>
</evidence>
<dbReference type="GO" id="GO:0008233">
    <property type="term" value="F:peptidase activity"/>
    <property type="evidence" value="ECO:0007669"/>
    <property type="project" value="UniProtKB-KW"/>
</dbReference>
<keyword evidence="2 8" id="KW-0645">Protease</keyword>
<evidence type="ECO:0000256" key="8">
    <source>
        <dbReference type="RuleBase" id="RU364100"/>
    </source>
</evidence>
<sequence length="228" mass="26031">MCGRFTQHYTWAQIHEFLSVTGAPQNLRPRYNIAPTTRVDMVRHDAEGRRELVRGVRWGLVPAWWEKPLKDVPATFNARVETVATKPMFRDAYRKRRCVVPASGFYEWTGQKGDKQPHIFVDSDGRPVLALAGLWDRWGDPESGEELLSCTIIVTGATEWMTPYHDRMPVLLQQAEIDRWLAGDMAAEELHPAAESALREWPIDRRINRTGAGDDDPTLLEPLEADLL</sequence>
<keyword evidence="10" id="KW-1185">Reference proteome</keyword>
<accession>A0A3D9YP06</accession>
<gene>
    <name evidence="9" type="ORF">DES32_3139</name>
</gene>
<dbReference type="InterPro" id="IPR003738">
    <property type="entry name" value="SRAP"/>
</dbReference>
<dbReference type="GO" id="GO:0003697">
    <property type="term" value="F:single-stranded DNA binding"/>
    <property type="evidence" value="ECO:0007669"/>
    <property type="project" value="InterPro"/>
</dbReference>
<evidence type="ECO:0000313" key="9">
    <source>
        <dbReference type="EMBL" id="REF83223.1"/>
    </source>
</evidence>
<keyword evidence="7" id="KW-0456">Lyase</keyword>
<dbReference type="OrthoDB" id="9782620at2"/>
<comment type="caution">
    <text evidence="9">The sequence shown here is derived from an EMBL/GenBank/DDBJ whole genome shotgun (WGS) entry which is preliminary data.</text>
</comment>
<dbReference type="GO" id="GO:0006508">
    <property type="term" value="P:proteolysis"/>
    <property type="evidence" value="ECO:0007669"/>
    <property type="project" value="UniProtKB-KW"/>
</dbReference>
<keyword evidence="6" id="KW-0238">DNA-binding</keyword>
<dbReference type="GO" id="GO:0016829">
    <property type="term" value="F:lyase activity"/>
    <property type="evidence" value="ECO:0007669"/>
    <property type="project" value="UniProtKB-KW"/>
</dbReference>
<organism evidence="9 10">
    <name type="scientific">Methylovirgula ligni</name>
    <dbReference type="NCBI Taxonomy" id="569860"/>
    <lineage>
        <taxon>Bacteria</taxon>
        <taxon>Pseudomonadati</taxon>
        <taxon>Pseudomonadota</taxon>
        <taxon>Alphaproteobacteria</taxon>
        <taxon>Hyphomicrobiales</taxon>
        <taxon>Beijerinckiaceae</taxon>
        <taxon>Methylovirgula</taxon>
    </lineage>
</organism>
<proteinExistence type="inferred from homology"/>
<keyword evidence="3" id="KW-0227">DNA damage</keyword>
<dbReference type="EC" id="3.4.-.-" evidence="8"/>
<dbReference type="EMBL" id="QUMO01000006">
    <property type="protein sequence ID" value="REF83223.1"/>
    <property type="molecule type" value="Genomic_DNA"/>
</dbReference>
<name>A0A3D9YP06_9HYPH</name>
<dbReference type="Pfam" id="PF02586">
    <property type="entry name" value="SRAP"/>
    <property type="match status" value="1"/>
</dbReference>
<evidence type="ECO:0000256" key="4">
    <source>
        <dbReference type="ARBA" id="ARBA00022801"/>
    </source>
</evidence>
<dbReference type="InterPro" id="IPR036590">
    <property type="entry name" value="SRAP-like"/>
</dbReference>
<evidence type="ECO:0000256" key="3">
    <source>
        <dbReference type="ARBA" id="ARBA00022763"/>
    </source>
</evidence>
<dbReference type="AlphaFoldDB" id="A0A3D9YP06"/>
<evidence type="ECO:0000256" key="5">
    <source>
        <dbReference type="ARBA" id="ARBA00023124"/>
    </source>
</evidence>